<name>A0A449I2A1_9BACE</name>
<dbReference type="InterPro" id="IPR008979">
    <property type="entry name" value="Galactose-bd-like_sf"/>
</dbReference>
<gene>
    <name evidence="2" type="ORF">NCTC7812_01099</name>
</gene>
<evidence type="ECO:0000313" key="2">
    <source>
        <dbReference type="EMBL" id="VFB13572.1"/>
    </source>
</evidence>
<dbReference type="AlphaFoldDB" id="A0A449I2A1"/>
<evidence type="ECO:0000313" key="3">
    <source>
        <dbReference type="Proteomes" id="UP000396835"/>
    </source>
</evidence>
<dbReference type="PANTHER" id="PTHR35532">
    <property type="entry name" value="SIMILAR TO POLYHYDROXYALKANOATE DEPOLYMERASE"/>
    <property type="match status" value="1"/>
</dbReference>
<dbReference type="Gene3D" id="2.60.120.260">
    <property type="entry name" value="Galactose-binding domain-like"/>
    <property type="match status" value="2"/>
</dbReference>
<dbReference type="RefSeq" id="WP_207385622.1">
    <property type="nucleotide sequence ID" value="NZ_CAACYH010000004.1"/>
</dbReference>
<dbReference type="Proteomes" id="UP000396835">
    <property type="component" value="Unassembled WGS sequence"/>
</dbReference>
<organism evidence="2 3">
    <name type="scientific">Prevotella heparinolytica</name>
    <dbReference type="NCBI Taxonomy" id="28113"/>
    <lineage>
        <taxon>Bacteria</taxon>
        <taxon>Pseudomonadati</taxon>
        <taxon>Bacteroidota</taxon>
        <taxon>Bacteroidia</taxon>
        <taxon>Bacteroidales</taxon>
        <taxon>Bacteroidaceae</taxon>
        <taxon>Bacteroides</taxon>
    </lineage>
</organism>
<keyword evidence="1" id="KW-0732">Signal</keyword>
<dbReference type="SUPFAM" id="SSF54001">
    <property type="entry name" value="Cysteine proteinases"/>
    <property type="match status" value="1"/>
</dbReference>
<dbReference type="EMBL" id="CAACYH010000004">
    <property type="protein sequence ID" value="VFB13572.1"/>
    <property type="molecule type" value="Genomic_DNA"/>
</dbReference>
<sequence length="653" mass="74801">MLYKIKICLMSFSLFALFFGAGCKKNEIYPSTVNAVLKQAKGNSVELKKALDYFLAQRDTLKIKAIFFLVENMRDKYSIIPEGANDPFQKTILSNWSETEAWEPSKSRIGMAFDSIYQITDVPLKTKIIRDINAITGDYLIANVEKAFEQWEFAKRYAPCSFEDFCEYILPYRIGYEPLSNWRNEACRKFSFLLDSLQNSKEVAKAIVKLSSIHYNAGMNKYPYPITFNELDKLHWGSCDHLAAYLALSLRAIGVASSTDIVPAWANRSSGHVWNVVMNEHGRFEDMGFHSEGGNDILYKIPKIYRTVFSTSQNKRMHYLNPNWKDVTAEYALPVSDIKVNETKKAKGSSSFLCIFNNREWIPVAVSEKEDKDFCLFRYVARGIPFGKHRIAGYENEGKGIVYLPVCMDGKSLNAFSAPVILKEDGDICLLSPDLSHPRKVMLHRKYPKYGHISAYGVRVIGGIFEASGEKDFSRRKIIHIIKNGSTHAISEVDLPQSTACRYVRYIAPDNSWVNLSELQFYGPDGAKHMGRPFSSHPDKTQQDLAAICDNNIDTYYTGEAQNAYVGIDFGKEVCINKIVYAPRTDGNDIIPGEEYELFYWDKKWISLGRKIADNYYLEYDRVPDNALLLLHNHIKGVEERIFTYEKEEQIWW</sequence>
<evidence type="ECO:0000256" key="1">
    <source>
        <dbReference type="SAM" id="SignalP"/>
    </source>
</evidence>
<protein>
    <submittedName>
        <fullName evidence="2">F5/8 type C domain</fullName>
    </submittedName>
</protein>
<dbReference type="SUPFAM" id="SSF49785">
    <property type="entry name" value="Galactose-binding domain-like"/>
    <property type="match status" value="1"/>
</dbReference>
<feature type="signal peptide" evidence="1">
    <location>
        <begin position="1"/>
        <end position="16"/>
    </location>
</feature>
<proteinExistence type="predicted"/>
<dbReference type="PANTHER" id="PTHR35532:SF5">
    <property type="entry name" value="CARBOHYDRATE-BINDING DOMAIN-CONTAINING PROTEIN"/>
    <property type="match status" value="1"/>
</dbReference>
<dbReference type="InterPro" id="IPR038765">
    <property type="entry name" value="Papain-like_cys_pep_sf"/>
</dbReference>
<dbReference type="PROSITE" id="PS51257">
    <property type="entry name" value="PROKAR_LIPOPROTEIN"/>
    <property type="match status" value="1"/>
</dbReference>
<feature type="chain" id="PRO_5019578742" evidence="1">
    <location>
        <begin position="17"/>
        <end position="653"/>
    </location>
</feature>
<reference evidence="2 3" key="1">
    <citation type="submission" date="2019-02" db="EMBL/GenBank/DDBJ databases">
        <authorList>
            <consortium name="Pathogen Informatics"/>
        </authorList>
    </citation>
    <scope>NUCLEOTIDE SEQUENCE [LARGE SCALE GENOMIC DNA]</scope>
    <source>
        <strain evidence="2 3">3012STDY7078512</strain>
    </source>
</reference>
<accession>A0A449I2A1</accession>